<dbReference type="InterPro" id="IPR036388">
    <property type="entry name" value="WH-like_DNA-bd_sf"/>
</dbReference>
<accession>A0A381FCN3</accession>
<reference evidence="2 3" key="1">
    <citation type="submission" date="2018-06" db="EMBL/GenBank/DDBJ databases">
        <authorList>
            <consortium name="Pathogen Informatics"/>
            <person name="Doyle S."/>
        </authorList>
    </citation>
    <scope>NUCLEOTIDE SEQUENCE [LARGE SCALE GENOMIC DNA]</scope>
    <source>
        <strain evidence="2 3">NCTC13532</strain>
    </source>
</reference>
<organism evidence="2 3">
    <name type="scientific">Chryseobacterium indoltheticum</name>
    <dbReference type="NCBI Taxonomy" id="254"/>
    <lineage>
        <taxon>Bacteria</taxon>
        <taxon>Pseudomonadati</taxon>
        <taxon>Bacteroidota</taxon>
        <taxon>Flavobacteriia</taxon>
        <taxon>Flavobacteriales</taxon>
        <taxon>Weeksellaceae</taxon>
        <taxon>Chryseobacterium group</taxon>
        <taxon>Chryseobacterium</taxon>
    </lineage>
</organism>
<dbReference type="SUPFAM" id="SSF46785">
    <property type="entry name" value="Winged helix' DNA-binding domain"/>
    <property type="match status" value="1"/>
</dbReference>
<evidence type="ECO:0000259" key="1">
    <source>
        <dbReference type="PROSITE" id="PS50995"/>
    </source>
</evidence>
<evidence type="ECO:0000313" key="3">
    <source>
        <dbReference type="Proteomes" id="UP000254282"/>
    </source>
</evidence>
<name>A0A381FCN3_9FLAO</name>
<evidence type="ECO:0000313" key="2">
    <source>
        <dbReference type="EMBL" id="SUX44228.1"/>
    </source>
</evidence>
<feature type="domain" description="HTH marR-type" evidence="1">
    <location>
        <begin position="69"/>
        <end position="202"/>
    </location>
</feature>
<dbReference type="EMBL" id="UFVR01000004">
    <property type="protein sequence ID" value="SUX44228.1"/>
    <property type="molecule type" value="Genomic_DNA"/>
</dbReference>
<dbReference type="GO" id="GO:0003700">
    <property type="term" value="F:DNA-binding transcription factor activity"/>
    <property type="evidence" value="ECO:0007669"/>
    <property type="project" value="InterPro"/>
</dbReference>
<protein>
    <recommendedName>
        <fullName evidence="1">HTH marR-type domain-containing protein</fullName>
    </recommendedName>
</protein>
<dbReference type="PROSITE" id="PS50995">
    <property type="entry name" value="HTH_MARR_2"/>
    <property type="match status" value="1"/>
</dbReference>
<proteinExistence type="predicted"/>
<dbReference type="Proteomes" id="UP000254282">
    <property type="component" value="Unassembled WGS sequence"/>
</dbReference>
<dbReference type="InterPro" id="IPR000835">
    <property type="entry name" value="HTH_MarR-typ"/>
</dbReference>
<dbReference type="InterPro" id="IPR036390">
    <property type="entry name" value="WH_DNA-bd_sf"/>
</dbReference>
<gene>
    <name evidence="2" type="ORF">NCTC13532_00703</name>
</gene>
<dbReference type="Gene3D" id="1.10.10.10">
    <property type="entry name" value="Winged helix-like DNA-binding domain superfamily/Winged helix DNA-binding domain"/>
    <property type="match status" value="1"/>
</dbReference>
<sequence length="230" mass="26590">MYYFYQMKYAIVKDVIQLLEEFDAENKSNTYSSDVDGFKAWLCVKESSRLNSAGNEPYWEGKEEGRSLESAISTSLVHLNRYAKSYSKSAISESDFATQEDFIYLINLKAFGAMTKMELIKKNVHEKPVGMLIINRLIKLGWVEQTDSEIDKRTKVINITRSGLLSLENQMQKIRTATNIVAGNLNYSEKIELIRILDKLEKFHHPIFSRNIDSKKLIDVVSKEYSFMKN</sequence>
<dbReference type="AlphaFoldDB" id="A0A381FCN3"/>